<reference evidence="2" key="2">
    <citation type="submission" date="2018-07" db="EMBL/GenBank/DDBJ databases">
        <authorList>
            <person name="Quirk P.G."/>
            <person name="Krulwich T.A."/>
        </authorList>
    </citation>
    <scope>NUCLEOTIDE SEQUENCE</scope>
</reference>
<sequence length="76" mass="8550">MSPAILIFKASDSWKSNFLKRHHIDNRKITGESGGLDRSAADKFIDENLPQMIANYSLENIFNADKAAEQNVKAQK</sequence>
<proteinExistence type="predicted"/>
<accession>A0A336KMA3</accession>
<evidence type="ECO:0000313" key="1">
    <source>
        <dbReference type="EMBL" id="SSX02170.1"/>
    </source>
</evidence>
<protein>
    <submittedName>
        <fullName evidence="1">CSON006976 protein</fullName>
    </submittedName>
</protein>
<reference evidence="1" key="1">
    <citation type="submission" date="2018-04" db="EMBL/GenBank/DDBJ databases">
        <authorList>
            <person name="Go L.Y."/>
            <person name="Mitchell J.A."/>
        </authorList>
    </citation>
    <scope>NUCLEOTIDE SEQUENCE</scope>
    <source>
        <tissue evidence="1">Whole organism</tissue>
    </source>
</reference>
<dbReference type="EMBL" id="UFQS01000262">
    <property type="protein sequence ID" value="SSX02170.1"/>
    <property type="molecule type" value="Genomic_DNA"/>
</dbReference>
<gene>
    <name evidence="1" type="primary">CSON006976</name>
</gene>
<name>A0A336KMA3_CULSO</name>
<organism evidence="1">
    <name type="scientific">Culicoides sonorensis</name>
    <name type="common">Biting midge</name>
    <dbReference type="NCBI Taxonomy" id="179676"/>
    <lineage>
        <taxon>Eukaryota</taxon>
        <taxon>Metazoa</taxon>
        <taxon>Ecdysozoa</taxon>
        <taxon>Arthropoda</taxon>
        <taxon>Hexapoda</taxon>
        <taxon>Insecta</taxon>
        <taxon>Pterygota</taxon>
        <taxon>Neoptera</taxon>
        <taxon>Endopterygota</taxon>
        <taxon>Diptera</taxon>
        <taxon>Nematocera</taxon>
        <taxon>Chironomoidea</taxon>
        <taxon>Ceratopogonidae</taxon>
        <taxon>Ceratopogoninae</taxon>
        <taxon>Culicoides</taxon>
        <taxon>Monoculicoides</taxon>
    </lineage>
</organism>
<dbReference type="VEuPathDB" id="VectorBase:CSON006976"/>
<dbReference type="AlphaFoldDB" id="A0A336KMA3"/>
<dbReference type="EMBL" id="UFQT01000262">
    <property type="protein sequence ID" value="SSX22547.1"/>
    <property type="molecule type" value="Genomic_DNA"/>
</dbReference>
<evidence type="ECO:0000313" key="2">
    <source>
        <dbReference type="EMBL" id="SSX22547.1"/>
    </source>
</evidence>